<gene>
    <name evidence="2" type="ORF">BYL167_LOCUS5790</name>
    <name evidence="1" type="ORF">GIL414_LOCUS3767</name>
</gene>
<organism evidence="2 3">
    <name type="scientific">Rotaria magnacalcarata</name>
    <dbReference type="NCBI Taxonomy" id="392030"/>
    <lineage>
        <taxon>Eukaryota</taxon>
        <taxon>Metazoa</taxon>
        <taxon>Spiralia</taxon>
        <taxon>Gnathifera</taxon>
        <taxon>Rotifera</taxon>
        <taxon>Eurotatoria</taxon>
        <taxon>Bdelloidea</taxon>
        <taxon>Philodinida</taxon>
        <taxon>Philodinidae</taxon>
        <taxon>Rotaria</taxon>
    </lineage>
</organism>
<protein>
    <submittedName>
        <fullName evidence="2">Uncharacterized protein</fullName>
    </submittedName>
</protein>
<accession>A0A8S2KG40</accession>
<reference evidence="2" key="1">
    <citation type="submission" date="2021-02" db="EMBL/GenBank/DDBJ databases">
        <authorList>
            <person name="Nowell W R."/>
        </authorList>
    </citation>
    <scope>NUCLEOTIDE SEQUENCE</scope>
</reference>
<sequence length="162" mass="18531">MTTRKYVTINLPKSFDFNDNNDIKDDTSDEEYETENFSKPVTLYLTSSICASKSTTSKTTASVTYSRCRIVEEYIVILVHSNTDHNNEDFKNTLEQLRSVVNEANQCTTEQQCIGELNESDDQTAFIIYSSALAQHLVPRIHEKPKLDSIYIYCDDKAKHQA</sequence>
<comment type="caution">
    <text evidence="2">The sequence shown here is derived from an EMBL/GenBank/DDBJ whole genome shotgun (WGS) entry which is preliminary data.</text>
</comment>
<proteinExistence type="predicted"/>
<evidence type="ECO:0000313" key="3">
    <source>
        <dbReference type="Proteomes" id="UP000681967"/>
    </source>
</evidence>
<dbReference type="EMBL" id="CAJOBJ010000853">
    <property type="protein sequence ID" value="CAF3847511.1"/>
    <property type="molecule type" value="Genomic_DNA"/>
</dbReference>
<dbReference type="Proteomes" id="UP000681967">
    <property type="component" value="Unassembled WGS sequence"/>
</dbReference>
<dbReference type="EMBL" id="CAJOBH010001353">
    <property type="protein sequence ID" value="CAF3849745.1"/>
    <property type="molecule type" value="Genomic_DNA"/>
</dbReference>
<dbReference type="AlphaFoldDB" id="A0A8S2KG40"/>
<evidence type="ECO:0000313" key="1">
    <source>
        <dbReference type="EMBL" id="CAF3847511.1"/>
    </source>
</evidence>
<evidence type="ECO:0000313" key="2">
    <source>
        <dbReference type="EMBL" id="CAF3849745.1"/>
    </source>
</evidence>
<dbReference type="Proteomes" id="UP000681720">
    <property type="component" value="Unassembled WGS sequence"/>
</dbReference>
<name>A0A8S2KG40_9BILA</name>